<reference evidence="1 2" key="1">
    <citation type="submission" date="2016-10" db="EMBL/GenBank/DDBJ databases">
        <authorList>
            <person name="Varghese N."/>
            <person name="Submissions S."/>
        </authorList>
    </citation>
    <scope>NUCLEOTIDE SEQUENCE [LARGE SCALE GENOMIC DNA]</scope>
    <source>
        <strain evidence="1 2">CGMCC 1.11215</strain>
    </source>
</reference>
<organism evidence="1 2">
    <name type="scientific">Cryobacterium flavum</name>
    <dbReference type="NCBI Taxonomy" id="1424659"/>
    <lineage>
        <taxon>Bacteria</taxon>
        <taxon>Bacillati</taxon>
        <taxon>Actinomycetota</taxon>
        <taxon>Actinomycetes</taxon>
        <taxon>Micrococcales</taxon>
        <taxon>Microbacteriaceae</taxon>
        <taxon>Cryobacterium</taxon>
    </lineage>
</organism>
<protein>
    <submittedName>
        <fullName evidence="1">Uncharacterized protein</fullName>
    </submittedName>
</protein>
<dbReference type="EMBL" id="FNIB01000002">
    <property type="protein sequence ID" value="SDM68600.1"/>
    <property type="molecule type" value="Genomic_DNA"/>
</dbReference>
<evidence type="ECO:0000313" key="1">
    <source>
        <dbReference type="EMBL" id="SDM68600.1"/>
    </source>
</evidence>
<evidence type="ECO:0000313" key="2">
    <source>
        <dbReference type="Proteomes" id="UP000199639"/>
    </source>
</evidence>
<sequence length="69" mass="7469">MCPCILSVVRARSAAFTRHGHERRPSTGAIDELRLHIATAVLGAGEPLLTGLDDLTLEQVSAVTYRVVR</sequence>
<gene>
    <name evidence="1" type="ORF">SAMN05216368_1026</name>
</gene>
<proteinExistence type="predicted"/>
<dbReference type="STRING" id="1424659.SAMN05216368_1026"/>
<dbReference type="Proteomes" id="UP000199639">
    <property type="component" value="Unassembled WGS sequence"/>
</dbReference>
<accession>A0A5E9FUW3</accession>
<dbReference type="AlphaFoldDB" id="A0A5E9FUW3"/>
<name>A0A5E9FUW3_9MICO</name>